<dbReference type="RefSeq" id="WP_034430214.1">
    <property type="nucleotide sequence ID" value="NZ_CBTK010000013.1"/>
</dbReference>
<dbReference type="SUPFAM" id="SSF75169">
    <property type="entry name" value="DsrEFH-like"/>
    <property type="match status" value="1"/>
</dbReference>
<dbReference type="OrthoDB" id="274802at2"/>
<feature type="chain" id="PRO_5030792123" description="DsrE/DsrF-like family protein" evidence="1">
    <location>
        <begin position="24"/>
        <end position="138"/>
    </location>
</feature>
<dbReference type="AlphaFoldDB" id="A0A7U7G7H9"/>
<proteinExistence type="predicted"/>
<evidence type="ECO:0000313" key="3">
    <source>
        <dbReference type="Proteomes" id="UP000019184"/>
    </source>
</evidence>
<sequence length="138" mass="14926">MKFFSHLALALALMVGSVATVFAGDSDPLFVNLTTDDAHRADMAISFGKNQLDRGHPLTIFLNDKGVFISSKGNAAKFADHQKMLGELMSKGATVLICPMCMKHYGVKESDLLSGVKVGNPDLTGSFLFKDNTKTLSW</sequence>
<evidence type="ECO:0000313" key="2">
    <source>
        <dbReference type="EMBL" id="CDH43212.1"/>
    </source>
</evidence>
<dbReference type="Pfam" id="PF02635">
    <property type="entry name" value="DsrE"/>
    <property type="match status" value="1"/>
</dbReference>
<evidence type="ECO:0000256" key="1">
    <source>
        <dbReference type="SAM" id="SignalP"/>
    </source>
</evidence>
<dbReference type="EMBL" id="CBTK010000013">
    <property type="protein sequence ID" value="CDH43212.1"/>
    <property type="molecule type" value="Genomic_DNA"/>
</dbReference>
<evidence type="ECO:0008006" key="4">
    <source>
        <dbReference type="Google" id="ProtNLM"/>
    </source>
</evidence>
<gene>
    <name evidence="2" type="ORF">BN874_110014</name>
</gene>
<accession>A0A7U7G7H9</accession>
<dbReference type="Gene3D" id="3.40.1260.10">
    <property type="entry name" value="DsrEFH-like"/>
    <property type="match status" value="1"/>
</dbReference>
<protein>
    <recommendedName>
        <fullName evidence="4">DsrE/DsrF-like family protein</fullName>
    </recommendedName>
</protein>
<comment type="caution">
    <text evidence="2">The sequence shown here is derived from an EMBL/GenBank/DDBJ whole genome shotgun (WGS) entry which is preliminary data.</text>
</comment>
<keyword evidence="3" id="KW-1185">Reference proteome</keyword>
<reference evidence="2 3" key="1">
    <citation type="journal article" date="2014" name="ISME J.">
        <title>Candidatus Competibacter-lineage genomes retrieved from metagenomes reveal functional metabolic diversity.</title>
        <authorList>
            <person name="McIlroy S.J."/>
            <person name="Albertsen M."/>
            <person name="Andresen E.K."/>
            <person name="Saunders A.M."/>
            <person name="Kristiansen R."/>
            <person name="Stokholm-Bjerregaard M."/>
            <person name="Nielsen K.L."/>
            <person name="Nielsen P.H."/>
        </authorList>
    </citation>
    <scope>NUCLEOTIDE SEQUENCE [LARGE SCALE GENOMIC DNA]</scope>
    <source>
        <strain evidence="2 3">Run_B_J11</strain>
    </source>
</reference>
<keyword evidence="1" id="KW-0732">Signal</keyword>
<organism evidence="2 3">
    <name type="scientific">Candidatus Contendobacter odensis Run_B_J11</name>
    <dbReference type="NCBI Taxonomy" id="1400861"/>
    <lineage>
        <taxon>Bacteria</taxon>
        <taxon>Pseudomonadati</taxon>
        <taxon>Pseudomonadota</taxon>
        <taxon>Gammaproteobacteria</taxon>
        <taxon>Candidatus Competibacteraceae</taxon>
        <taxon>Candidatus Contendibacter</taxon>
    </lineage>
</organism>
<feature type="signal peptide" evidence="1">
    <location>
        <begin position="1"/>
        <end position="23"/>
    </location>
</feature>
<dbReference type="InterPro" id="IPR003787">
    <property type="entry name" value="Sulphur_relay_DsrE/F-like"/>
</dbReference>
<dbReference type="Proteomes" id="UP000019184">
    <property type="component" value="Unassembled WGS sequence"/>
</dbReference>
<dbReference type="InterPro" id="IPR027396">
    <property type="entry name" value="DsrEFH-like"/>
</dbReference>
<name>A0A7U7G7H9_9GAMM</name>